<dbReference type="EMBL" id="MCGR01000013">
    <property type="protein sequence ID" value="ORY87417.1"/>
    <property type="molecule type" value="Genomic_DNA"/>
</dbReference>
<protein>
    <recommendedName>
        <fullName evidence="4">XRCC4-like factor-domain-containing protein</fullName>
    </recommendedName>
</protein>
<evidence type="ECO:0008006" key="4">
    <source>
        <dbReference type="Google" id="ProtNLM"/>
    </source>
</evidence>
<organism evidence="2 3">
    <name type="scientific">Leucosporidium creatinivorum</name>
    <dbReference type="NCBI Taxonomy" id="106004"/>
    <lineage>
        <taxon>Eukaryota</taxon>
        <taxon>Fungi</taxon>
        <taxon>Dikarya</taxon>
        <taxon>Basidiomycota</taxon>
        <taxon>Pucciniomycotina</taxon>
        <taxon>Microbotryomycetes</taxon>
        <taxon>Leucosporidiales</taxon>
        <taxon>Leucosporidium</taxon>
    </lineage>
</organism>
<evidence type="ECO:0000256" key="1">
    <source>
        <dbReference type="SAM" id="MobiDB-lite"/>
    </source>
</evidence>
<evidence type="ECO:0000313" key="2">
    <source>
        <dbReference type="EMBL" id="ORY87417.1"/>
    </source>
</evidence>
<sequence length="268" mass="28910">MHPLSPLATLQQAINTSSTHTALALSSLHRPPPAATTPPPGDDLEWLISLGLAQDGQKDRWWQAQLDLAAVERVFTVERCAILPLEMPDKVKRSWDGGELSIEGLEKALAGEGDGKVQLVIQVAEDVRLSVDLPPVDEPIGIPYLKLMTRWANPYTTATAQREEVVVARKKVKESTNKVNMLTTEVNYWKAKAADAKKEASSRGGGGASGRMGSQEPNGSGGGRDKKSPRKAQTTNRSAGRVMPKQALHRTNDNESGGFLPVSDSDSD</sequence>
<dbReference type="Proteomes" id="UP000193467">
    <property type="component" value="Unassembled WGS sequence"/>
</dbReference>
<comment type="caution">
    <text evidence="2">The sequence shown here is derived from an EMBL/GenBank/DDBJ whole genome shotgun (WGS) entry which is preliminary data.</text>
</comment>
<gene>
    <name evidence="2" type="ORF">BCR35DRAFT_302171</name>
</gene>
<dbReference type="InParanoid" id="A0A1Y2FV23"/>
<feature type="region of interest" description="Disordered" evidence="1">
    <location>
        <begin position="194"/>
        <end position="268"/>
    </location>
</feature>
<keyword evidence="3" id="KW-1185">Reference proteome</keyword>
<dbReference type="AlphaFoldDB" id="A0A1Y2FV23"/>
<proteinExistence type="predicted"/>
<reference evidence="2 3" key="1">
    <citation type="submission" date="2016-07" db="EMBL/GenBank/DDBJ databases">
        <title>Pervasive Adenine N6-methylation of Active Genes in Fungi.</title>
        <authorList>
            <consortium name="DOE Joint Genome Institute"/>
            <person name="Mondo S.J."/>
            <person name="Dannebaum R.O."/>
            <person name="Kuo R.C."/>
            <person name="Labutti K."/>
            <person name="Haridas S."/>
            <person name="Kuo A."/>
            <person name="Salamov A."/>
            <person name="Ahrendt S.R."/>
            <person name="Lipzen A."/>
            <person name="Sullivan W."/>
            <person name="Andreopoulos W.B."/>
            <person name="Clum A."/>
            <person name="Lindquist E."/>
            <person name="Daum C."/>
            <person name="Ramamoorthy G.K."/>
            <person name="Gryganskyi A."/>
            <person name="Culley D."/>
            <person name="Magnuson J.K."/>
            <person name="James T.Y."/>
            <person name="O'Malley M.A."/>
            <person name="Stajich J.E."/>
            <person name="Spatafora J.W."/>
            <person name="Visel A."/>
            <person name="Grigoriev I.V."/>
        </authorList>
    </citation>
    <scope>NUCLEOTIDE SEQUENCE [LARGE SCALE GENOMIC DNA]</scope>
    <source>
        <strain evidence="2 3">62-1032</strain>
    </source>
</reference>
<name>A0A1Y2FV23_9BASI</name>
<accession>A0A1Y2FV23</accession>
<evidence type="ECO:0000313" key="3">
    <source>
        <dbReference type="Proteomes" id="UP000193467"/>
    </source>
</evidence>